<dbReference type="AlphaFoldDB" id="A0A9N9UVX0"/>
<keyword evidence="2" id="KW-1185">Reference proteome</keyword>
<proteinExistence type="predicted"/>
<organism evidence="1 2">
    <name type="scientific">Clonostachys byssicola</name>
    <dbReference type="NCBI Taxonomy" id="160290"/>
    <lineage>
        <taxon>Eukaryota</taxon>
        <taxon>Fungi</taxon>
        <taxon>Dikarya</taxon>
        <taxon>Ascomycota</taxon>
        <taxon>Pezizomycotina</taxon>
        <taxon>Sordariomycetes</taxon>
        <taxon>Hypocreomycetidae</taxon>
        <taxon>Hypocreales</taxon>
        <taxon>Bionectriaceae</taxon>
        <taxon>Clonostachys</taxon>
    </lineage>
</organism>
<gene>
    <name evidence="1" type="ORF">CBYS24578_00009798</name>
</gene>
<dbReference type="Proteomes" id="UP000754883">
    <property type="component" value="Unassembled WGS sequence"/>
</dbReference>
<accession>A0A9N9UVX0</accession>
<protein>
    <recommendedName>
        <fullName evidence="3">Nucleoside phosphorylase domain-containing protein</fullName>
    </recommendedName>
</protein>
<dbReference type="GO" id="GO:0003824">
    <property type="term" value="F:catalytic activity"/>
    <property type="evidence" value="ECO:0007669"/>
    <property type="project" value="InterPro"/>
</dbReference>
<reference evidence="1 2" key="2">
    <citation type="submission" date="2021-10" db="EMBL/GenBank/DDBJ databases">
        <authorList>
            <person name="Piombo E."/>
        </authorList>
    </citation>
    <scope>NUCLEOTIDE SEQUENCE [LARGE SCALE GENOMIC DNA]</scope>
</reference>
<dbReference type="Gene3D" id="3.40.50.1580">
    <property type="entry name" value="Nucleoside phosphorylase domain"/>
    <property type="match status" value="1"/>
</dbReference>
<sequence>MAAEVPFRDKTPLVPAPLTAESLSARTGGLGNARITEQDLAQMAEEGFSEVPNYDKFYFAIICALPKEHDAVVSSAEYHWPTTPLDLNDPNVYTLAKMGGHNVVIARPLGVGSGQAQCITEALRRKFTNVALFLVVGICGGVPFFPVPQDEKDAVRKIILGDVVISSSIAQYLYQGQVKPDGFKMRNILNGNDWAMQPSPRARSLAQALEGRAWLGIAVRNMRNNLAQLQLNPDLTYSYPGAEQDRLYQATYYHKHHGARDCACARKYESCDDAMNTPCQVLCDDKHLIKDGASQKRGGLPNIHLGIIASGDIIMRSGELRDEVSRVQQAMAFEMEGAGVQIGSSSCLVIKAVCDYADSHKHKDFQEYAAGVAASAAKAVLQWYAPEKDG</sequence>
<dbReference type="EMBL" id="CABFNO020001565">
    <property type="protein sequence ID" value="CAH0003768.1"/>
    <property type="molecule type" value="Genomic_DNA"/>
</dbReference>
<evidence type="ECO:0000313" key="2">
    <source>
        <dbReference type="Proteomes" id="UP000754883"/>
    </source>
</evidence>
<evidence type="ECO:0000313" key="1">
    <source>
        <dbReference type="EMBL" id="CAH0003768.1"/>
    </source>
</evidence>
<name>A0A9N9UVX0_9HYPO</name>
<dbReference type="PANTHER" id="PTHR46082:SF6">
    <property type="entry name" value="AAA+ ATPASE DOMAIN-CONTAINING PROTEIN-RELATED"/>
    <property type="match status" value="1"/>
</dbReference>
<dbReference type="PANTHER" id="PTHR46082">
    <property type="entry name" value="ATP/GTP-BINDING PROTEIN-RELATED"/>
    <property type="match status" value="1"/>
</dbReference>
<dbReference type="InterPro" id="IPR053137">
    <property type="entry name" value="NLR-like"/>
</dbReference>
<dbReference type="GO" id="GO:0009116">
    <property type="term" value="P:nucleoside metabolic process"/>
    <property type="evidence" value="ECO:0007669"/>
    <property type="project" value="InterPro"/>
</dbReference>
<comment type="caution">
    <text evidence="1">The sequence shown here is derived from an EMBL/GenBank/DDBJ whole genome shotgun (WGS) entry which is preliminary data.</text>
</comment>
<dbReference type="InterPro" id="IPR035994">
    <property type="entry name" value="Nucleoside_phosphorylase_sf"/>
</dbReference>
<evidence type="ECO:0008006" key="3">
    <source>
        <dbReference type="Google" id="ProtNLM"/>
    </source>
</evidence>
<dbReference type="OrthoDB" id="1658288at2759"/>
<reference evidence="2" key="1">
    <citation type="submission" date="2019-06" db="EMBL/GenBank/DDBJ databases">
        <authorList>
            <person name="Broberg M."/>
        </authorList>
    </citation>
    <scope>NUCLEOTIDE SEQUENCE [LARGE SCALE GENOMIC DNA]</scope>
</reference>
<dbReference type="SUPFAM" id="SSF53167">
    <property type="entry name" value="Purine and uridine phosphorylases"/>
    <property type="match status" value="1"/>
</dbReference>